<dbReference type="InterPro" id="IPR003146">
    <property type="entry name" value="M14A_act_pep"/>
</dbReference>
<dbReference type="GO" id="GO:0004181">
    <property type="term" value="F:metallocarboxypeptidase activity"/>
    <property type="evidence" value="ECO:0007669"/>
    <property type="project" value="InterPro"/>
</dbReference>
<dbReference type="Pfam" id="PF02244">
    <property type="entry name" value="Propep_M14"/>
    <property type="match status" value="1"/>
</dbReference>
<evidence type="ECO:0000256" key="7">
    <source>
        <dbReference type="ARBA" id="ARBA00022723"/>
    </source>
</evidence>
<keyword evidence="6" id="KW-0645">Protease</keyword>
<comment type="subcellular location">
    <subcellularLocation>
        <location evidence="2">Secreted</location>
    </subcellularLocation>
</comment>
<keyword evidence="8" id="KW-0732">Signal</keyword>
<name>A0AAJ7WIF0_9ACAR</name>
<proteinExistence type="inferred from homology"/>
<dbReference type="PRINTS" id="PR00765">
    <property type="entry name" value="CRBOXYPTASEA"/>
</dbReference>
<keyword evidence="5 18" id="KW-0121">Carboxypeptidase</keyword>
<comment type="function">
    <text evidence="13">Involved in the digestion of the blood meal.</text>
</comment>
<feature type="domain" description="Peptidase M14" evidence="16">
    <location>
        <begin position="222"/>
        <end position="517"/>
    </location>
</feature>
<protein>
    <submittedName>
        <fullName evidence="18">Carboxypeptidase B</fullName>
    </submittedName>
</protein>
<dbReference type="CDD" id="cd03860">
    <property type="entry name" value="M14_CP_A-B_like"/>
    <property type="match status" value="1"/>
</dbReference>
<evidence type="ECO:0000259" key="16">
    <source>
        <dbReference type="PROSITE" id="PS52035"/>
    </source>
</evidence>
<organism evidence="17 18">
    <name type="scientific">Galendromus occidentalis</name>
    <name type="common">western predatory mite</name>
    <dbReference type="NCBI Taxonomy" id="34638"/>
    <lineage>
        <taxon>Eukaryota</taxon>
        <taxon>Metazoa</taxon>
        <taxon>Ecdysozoa</taxon>
        <taxon>Arthropoda</taxon>
        <taxon>Chelicerata</taxon>
        <taxon>Arachnida</taxon>
        <taxon>Acari</taxon>
        <taxon>Parasitiformes</taxon>
        <taxon>Mesostigmata</taxon>
        <taxon>Gamasina</taxon>
        <taxon>Phytoseioidea</taxon>
        <taxon>Phytoseiidae</taxon>
        <taxon>Typhlodrominae</taxon>
        <taxon>Galendromus</taxon>
    </lineage>
</organism>
<keyword evidence="12" id="KW-1015">Disulfide bond</keyword>
<dbReference type="InterPro" id="IPR000834">
    <property type="entry name" value="Peptidase_M14"/>
</dbReference>
<dbReference type="KEGG" id="goe:100909026"/>
<evidence type="ECO:0000256" key="2">
    <source>
        <dbReference type="ARBA" id="ARBA00004613"/>
    </source>
</evidence>
<dbReference type="SUPFAM" id="SSF53187">
    <property type="entry name" value="Zn-dependent exopeptidases"/>
    <property type="match status" value="1"/>
</dbReference>
<comment type="cofactor">
    <cofactor evidence="1">
        <name>Zn(2+)</name>
        <dbReference type="ChEBI" id="CHEBI:29105"/>
    </cofactor>
</comment>
<keyword evidence="9" id="KW-0378">Hydrolase</keyword>
<dbReference type="FunFam" id="3.40.630.10:FF:000040">
    <property type="entry name" value="zinc carboxypeptidase"/>
    <property type="match status" value="1"/>
</dbReference>
<dbReference type="RefSeq" id="XP_028968012.1">
    <property type="nucleotide sequence ID" value="XM_029112179.1"/>
</dbReference>
<evidence type="ECO:0000256" key="10">
    <source>
        <dbReference type="ARBA" id="ARBA00022833"/>
    </source>
</evidence>
<feature type="region of interest" description="Disordered" evidence="15">
    <location>
        <begin position="1"/>
        <end position="62"/>
    </location>
</feature>
<dbReference type="AlphaFoldDB" id="A0AAJ7WIF0"/>
<evidence type="ECO:0000256" key="8">
    <source>
        <dbReference type="ARBA" id="ARBA00022729"/>
    </source>
</evidence>
<dbReference type="PANTHER" id="PTHR11705">
    <property type="entry name" value="PROTEASE FAMILY M14 CARBOXYPEPTIDASE A,B"/>
    <property type="match status" value="1"/>
</dbReference>
<gene>
    <name evidence="18" type="primary">LOC100909026</name>
</gene>
<feature type="compositionally biased region" description="Basic and acidic residues" evidence="15">
    <location>
        <begin position="24"/>
        <end position="40"/>
    </location>
</feature>
<dbReference type="SUPFAM" id="SSF54897">
    <property type="entry name" value="Protease propeptides/inhibitors"/>
    <property type="match status" value="1"/>
</dbReference>
<evidence type="ECO:0000256" key="1">
    <source>
        <dbReference type="ARBA" id="ARBA00001947"/>
    </source>
</evidence>
<dbReference type="SMART" id="SM00631">
    <property type="entry name" value="Zn_pept"/>
    <property type="match status" value="1"/>
</dbReference>
<dbReference type="GO" id="GO:0008270">
    <property type="term" value="F:zinc ion binding"/>
    <property type="evidence" value="ECO:0007669"/>
    <property type="project" value="InterPro"/>
</dbReference>
<evidence type="ECO:0000256" key="9">
    <source>
        <dbReference type="ARBA" id="ARBA00022801"/>
    </source>
</evidence>
<keyword evidence="17" id="KW-1185">Reference proteome</keyword>
<feature type="active site" description="Proton donor/acceptor" evidence="14">
    <location>
        <position position="483"/>
    </location>
</feature>
<comment type="similarity">
    <text evidence="3 14">Belongs to the peptidase M14 family.</text>
</comment>
<evidence type="ECO:0000256" key="3">
    <source>
        <dbReference type="ARBA" id="ARBA00005988"/>
    </source>
</evidence>
<evidence type="ECO:0000256" key="11">
    <source>
        <dbReference type="ARBA" id="ARBA00023049"/>
    </source>
</evidence>
<dbReference type="Proteomes" id="UP000694867">
    <property type="component" value="Unplaced"/>
</dbReference>
<keyword evidence="7" id="KW-0479">Metal-binding</keyword>
<dbReference type="InterPro" id="IPR036990">
    <property type="entry name" value="M14A-like_propep"/>
</dbReference>
<evidence type="ECO:0000256" key="5">
    <source>
        <dbReference type="ARBA" id="ARBA00022645"/>
    </source>
</evidence>
<accession>A0AAJ7WIF0</accession>
<dbReference type="PROSITE" id="PS52035">
    <property type="entry name" value="PEPTIDASE_M14"/>
    <property type="match status" value="1"/>
</dbReference>
<reference evidence="18" key="1">
    <citation type="submission" date="2025-08" db="UniProtKB">
        <authorList>
            <consortium name="RefSeq"/>
        </authorList>
    </citation>
    <scope>IDENTIFICATION</scope>
</reference>
<dbReference type="PANTHER" id="PTHR11705:SF91">
    <property type="entry name" value="FI01817P-RELATED"/>
    <property type="match status" value="1"/>
</dbReference>
<evidence type="ECO:0000256" key="15">
    <source>
        <dbReference type="SAM" id="MobiDB-lite"/>
    </source>
</evidence>
<sequence>MKGKQENGKDNSTSAAPNGADVMDGQKKNSGDSMESEKKASPTAQPPAGSQVEDQTPKTVPDRYSNAVEPLIAEGPSTGGAPVRSPYFKVRGASRQFGAAPEVEPFTPELLLEARDQHKTYENYKVYRVRVESRKQEQYLSSLDNDFQRNISLWEDPIIDRNVTLIAPPQSVKSLEDEFDAQTLKYSVLTENLKTWLDEERENVNPNLFLEQNDIGNFKLDTYHTLDEISSYLDLLAMQYPNLVKPIELGRTYENNTIKGVVLSTGGQKRAIYIDAGTHAREWISVASLLYILSNFISNGDTDPELKSLLDQFEFHFVPVINSDGYKYTWNGDRLWRKNRVRFQGFYWCSGVDPNRNFNYYWGSEGASANPCSETYRGTRAFSELETRAIRDYIGGIKDRLSLYLSLHAYGQYLLLPFGTGPSTLSSENKVQMAAAGAFRDAIMKKTGQTYKIGSSKQILYAASGLSNDWVHSQGVTHAYVAELRDTGSHGFVLPPEQILPAAEEVFEGIKALIKFIATNDLNTQRRQAIAG</sequence>
<evidence type="ECO:0000256" key="6">
    <source>
        <dbReference type="ARBA" id="ARBA00022670"/>
    </source>
</evidence>
<keyword evidence="11" id="KW-0482">Metalloprotease</keyword>
<evidence type="ECO:0000313" key="17">
    <source>
        <dbReference type="Proteomes" id="UP000694867"/>
    </source>
</evidence>
<evidence type="ECO:0000256" key="4">
    <source>
        <dbReference type="ARBA" id="ARBA00022525"/>
    </source>
</evidence>
<evidence type="ECO:0000256" key="13">
    <source>
        <dbReference type="ARBA" id="ARBA00057299"/>
    </source>
</evidence>
<evidence type="ECO:0000256" key="14">
    <source>
        <dbReference type="PROSITE-ProRule" id="PRU01379"/>
    </source>
</evidence>
<dbReference type="Pfam" id="PF00246">
    <property type="entry name" value="Peptidase_M14"/>
    <property type="match status" value="1"/>
</dbReference>
<keyword evidence="10" id="KW-0862">Zinc</keyword>
<evidence type="ECO:0000256" key="12">
    <source>
        <dbReference type="ARBA" id="ARBA00023157"/>
    </source>
</evidence>
<evidence type="ECO:0000313" key="18">
    <source>
        <dbReference type="RefSeq" id="XP_028968012.1"/>
    </source>
</evidence>
<dbReference type="Gene3D" id="3.30.70.340">
    <property type="entry name" value="Metallocarboxypeptidase-like"/>
    <property type="match status" value="1"/>
</dbReference>
<keyword evidence="4" id="KW-0964">Secreted</keyword>
<dbReference type="GeneID" id="100909026"/>
<dbReference type="GO" id="GO:0005615">
    <property type="term" value="C:extracellular space"/>
    <property type="evidence" value="ECO:0007669"/>
    <property type="project" value="TreeGrafter"/>
</dbReference>
<dbReference type="Gene3D" id="3.40.630.10">
    <property type="entry name" value="Zn peptidases"/>
    <property type="match status" value="1"/>
</dbReference>
<dbReference type="GO" id="GO:0006508">
    <property type="term" value="P:proteolysis"/>
    <property type="evidence" value="ECO:0007669"/>
    <property type="project" value="UniProtKB-KW"/>
</dbReference>